<dbReference type="Gene3D" id="3.40.190.10">
    <property type="entry name" value="Periplasmic binding protein-like II"/>
    <property type="match status" value="1"/>
</dbReference>
<evidence type="ECO:0000259" key="5">
    <source>
        <dbReference type="Pfam" id="PF00496"/>
    </source>
</evidence>
<sequence length="567" mass="63507">MQHSESRDFSRRNFLKGSVIAAAGGLLAACAPAAAPAGEAPAADDDAAMASDRMGGTLVFGYPQKTSYQDLLAMEHNAGNRRYYLVGLTHNCLVNISADYTTWLPELAVNWEFDGNDATFNLRQGVKWHDGEPFTSADVEFTIGRLVGHPNVNQWNGVRHFKGIIEGMTEFSEGEADAVTGISAPDDHTIVFHMTNPYRAAFLEKLLNFPIMPKHLISQYPEDTWGIDEQGQQGLKNTPYAKEQGIGTGPFKVSNYIPDQIVEYEPFDDYWGGKPQLDKLAFVPYTDQLAMAAAVEKGECHIAIRTPQSEYERFQAMDHVDIVLNHGPSAFAWYHNLRYVLNDKRVRQGLSLALNRDQIAQDFFYGAVEGAKAPLWYGDYGISPDSAKWYEYNPEKARQLLEEGGWDFDYTFRLGMSSLSPTYEPLYAMLREMWDAVGVKTEFHVMAAEYTNILNNPPHDFDTLFSGYGWGLTPGGFIHNFTDPRWGDPDEQGIAMVDELILVEDPEELRAGALKLQEYAADLQRHCVIAQVPGIHVVNKRVQNGGVVPVYGPRTDWIDWVNVHMSA</sequence>
<feature type="chain" id="PRO_5025361654" evidence="4">
    <location>
        <begin position="34"/>
        <end position="567"/>
    </location>
</feature>
<protein>
    <submittedName>
        <fullName evidence="6">ABC transporter substrate-binding protein</fullName>
    </submittedName>
</protein>
<dbReference type="SUPFAM" id="SSF53850">
    <property type="entry name" value="Periplasmic binding protein-like II"/>
    <property type="match status" value="1"/>
</dbReference>
<dbReference type="GO" id="GO:1904680">
    <property type="term" value="F:peptide transmembrane transporter activity"/>
    <property type="evidence" value="ECO:0007669"/>
    <property type="project" value="TreeGrafter"/>
</dbReference>
<dbReference type="PIRSF" id="PIRSF002741">
    <property type="entry name" value="MppA"/>
    <property type="match status" value="1"/>
</dbReference>
<dbReference type="GO" id="GO:0015833">
    <property type="term" value="P:peptide transport"/>
    <property type="evidence" value="ECO:0007669"/>
    <property type="project" value="TreeGrafter"/>
</dbReference>
<evidence type="ECO:0000256" key="4">
    <source>
        <dbReference type="SAM" id="SignalP"/>
    </source>
</evidence>
<dbReference type="PANTHER" id="PTHR30290">
    <property type="entry name" value="PERIPLASMIC BINDING COMPONENT OF ABC TRANSPORTER"/>
    <property type="match status" value="1"/>
</dbReference>
<proteinExistence type="inferred from homology"/>
<dbReference type="GO" id="GO:0042597">
    <property type="term" value="C:periplasmic space"/>
    <property type="evidence" value="ECO:0007669"/>
    <property type="project" value="UniProtKB-ARBA"/>
</dbReference>
<dbReference type="CDD" id="cd00995">
    <property type="entry name" value="PBP2_NikA_DppA_OppA_like"/>
    <property type="match status" value="1"/>
</dbReference>
<name>A0A6B0YZQ5_9CHLR</name>
<organism evidence="6">
    <name type="scientific">Caldilineaceae bacterium SB0664_bin_27</name>
    <dbReference type="NCBI Taxonomy" id="2605260"/>
    <lineage>
        <taxon>Bacteria</taxon>
        <taxon>Bacillati</taxon>
        <taxon>Chloroflexota</taxon>
        <taxon>Caldilineae</taxon>
        <taxon>Caldilineales</taxon>
        <taxon>Caldilineaceae</taxon>
    </lineage>
</organism>
<dbReference type="AlphaFoldDB" id="A0A6B0YZQ5"/>
<evidence type="ECO:0000256" key="3">
    <source>
        <dbReference type="ARBA" id="ARBA00022729"/>
    </source>
</evidence>
<dbReference type="InterPro" id="IPR039424">
    <property type="entry name" value="SBP_5"/>
</dbReference>
<dbReference type="GO" id="GO:0043190">
    <property type="term" value="C:ATP-binding cassette (ABC) transporter complex"/>
    <property type="evidence" value="ECO:0007669"/>
    <property type="project" value="InterPro"/>
</dbReference>
<evidence type="ECO:0000256" key="2">
    <source>
        <dbReference type="ARBA" id="ARBA00022448"/>
    </source>
</evidence>
<dbReference type="InterPro" id="IPR030678">
    <property type="entry name" value="Peptide/Ni-bd"/>
</dbReference>
<comment type="similarity">
    <text evidence="1">Belongs to the bacterial solute-binding protein 5 family.</text>
</comment>
<dbReference type="PROSITE" id="PS51257">
    <property type="entry name" value="PROKAR_LIPOPROTEIN"/>
    <property type="match status" value="1"/>
</dbReference>
<gene>
    <name evidence="6" type="ORF">F4Y42_16955</name>
</gene>
<comment type="caution">
    <text evidence="6">The sequence shown here is derived from an EMBL/GenBank/DDBJ whole genome shotgun (WGS) entry which is preliminary data.</text>
</comment>
<feature type="domain" description="Solute-binding protein family 5" evidence="5">
    <location>
        <begin position="105"/>
        <end position="483"/>
    </location>
</feature>
<dbReference type="Gene3D" id="3.10.105.10">
    <property type="entry name" value="Dipeptide-binding Protein, Domain 3"/>
    <property type="match status" value="1"/>
</dbReference>
<keyword evidence="2" id="KW-0813">Transport</keyword>
<dbReference type="InterPro" id="IPR000914">
    <property type="entry name" value="SBP_5_dom"/>
</dbReference>
<feature type="signal peptide" evidence="4">
    <location>
        <begin position="1"/>
        <end position="33"/>
    </location>
</feature>
<dbReference type="InterPro" id="IPR019546">
    <property type="entry name" value="TAT_signal_bac_arc"/>
</dbReference>
<dbReference type="InterPro" id="IPR006311">
    <property type="entry name" value="TAT_signal"/>
</dbReference>
<accession>A0A6B0YZQ5</accession>
<dbReference type="EMBL" id="VXRG01000137">
    <property type="protein sequence ID" value="MXY95132.1"/>
    <property type="molecule type" value="Genomic_DNA"/>
</dbReference>
<reference evidence="6" key="1">
    <citation type="submission" date="2019-09" db="EMBL/GenBank/DDBJ databases">
        <title>Characterisation of the sponge microbiome using genome-centric metagenomics.</title>
        <authorList>
            <person name="Engelberts J.P."/>
            <person name="Robbins S.J."/>
            <person name="De Goeij J.M."/>
            <person name="Aranda M."/>
            <person name="Bell S.C."/>
            <person name="Webster N.S."/>
        </authorList>
    </citation>
    <scope>NUCLEOTIDE SEQUENCE</scope>
    <source>
        <strain evidence="6">SB0664_bin_27</strain>
    </source>
</reference>
<evidence type="ECO:0000256" key="1">
    <source>
        <dbReference type="ARBA" id="ARBA00005695"/>
    </source>
</evidence>
<dbReference type="PANTHER" id="PTHR30290:SF9">
    <property type="entry name" value="OLIGOPEPTIDE-BINDING PROTEIN APPA"/>
    <property type="match status" value="1"/>
</dbReference>
<evidence type="ECO:0000313" key="6">
    <source>
        <dbReference type="EMBL" id="MXY95132.1"/>
    </source>
</evidence>
<keyword evidence="3 4" id="KW-0732">Signal</keyword>
<dbReference type="NCBIfam" id="TIGR01409">
    <property type="entry name" value="TAT_signal_seq"/>
    <property type="match status" value="1"/>
</dbReference>
<dbReference type="Pfam" id="PF00496">
    <property type="entry name" value="SBP_bac_5"/>
    <property type="match status" value="1"/>
</dbReference>
<dbReference type="PROSITE" id="PS51318">
    <property type="entry name" value="TAT"/>
    <property type="match status" value="1"/>
</dbReference>